<sequence length="106" mass="11627">MNSLVDESITAVANEVQHQLNKLFATTGTPEAESTLDQAGLKDGAMIVRDYVDHGEQGIAFEHLIYMITEPNIEITAQAYRQLVEAGMILGFSPATWAKVRYNLSG</sequence>
<keyword evidence="2" id="KW-1185">Reference proteome</keyword>
<dbReference type="Proteomes" id="UP000320735">
    <property type="component" value="Unassembled WGS sequence"/>
</dbReference>
<dbReference type="EMBL" id="SJPP01000003">
    <property type="protein sequence ID" value="TWU07173.1"/>
    <property type="molecule type" value="Genomic_DNA"/>
</dbReference>
<dbReference type="OrthoDB" id="1435580at2"/>
<reference evidence="1 2" key="1">
    <citation type="submission" date="2019-02" db="EMBL/GenBank/DDBJ databases">
        <title>Deep-cultivation of Planctomycetes and their phenomic and genomic characterization uncovers novel biology.</title>
        <authorList>
            <person name="Wiegand S."/>
            <person name="Jogler M."/>
            <person name="Boedeker C."/>
            <person name="Pinto D."/>
            <person name="Vollmers J."/>
            <person name="Rivas-Marin E."/>
            <person name="Kohn T."/>
            <person name="Peeters S.H."/>
            <person name="Heuer A."/>
            <person name="Rast P."/>
            <person name="Oberbeckmann S."/>
            <person name="Bunk B."/>
            <person name="Jeske O."/>
            <person name="Meyerdierks A."/>
            <person name="Storesund J.E."/>
            <person name="Kallscheuer N."/>
            <person name="Luecker S."/>
            <person name="Lage O.M."/>
            <person name="Pohl T."/>
            <person name="Merkel B.J."/>
            <person name="Hornburger P."/>
            <person name="Mueller R.-W."/>
            <person name="Bruemmer F."/>
            <person name="Labrenz M."/>
            <person name="Spormann A.M."/>
            <person name="Op Den Camp H."/>
            <person name="Overmann J."/>
            <person name="Amann R."/>
            <person name="Jetten M.S.M."/>
            <person name="Mascher T."/>
            <person name="Medema M.H."/>
            <person name="Devos D.P."/>
            <person name="Kaster A.-K."/>
            <person name="Ovreas L."/>
            <person name="Rohde M."/>
            <person name="Galperin M.Y."/>
            <person name="Jogler C."/>
        </authorList>
    </citation>
    <scope>NUCLEOTIDE SEQUENCE [LARGE SCALE GENOMIC DNA]</scope>
    <source>
        <strain evidence="1 2">CA54</strain>
    </source>
</reference>
<accession>A0A5C6B4T3</accession>
<dbReference type="AlphaFoldDB" id="A0A5C6B4T3"/>
<dbReference type="NCBIfam" id="NF033691">
    <property type="entry name" value="immunity_MafI"/>
    <property type="match status" value="1"/>
</dbReference>
<proteinExistence type="predicted"/>
<protein>
    <submittedName>
        <fullName evidence="1">Uncharacterized protein</fullName>
    </submittedName>
</protein>
<name>A0A5C6B4T3_9PLAN</name>
<comment type="caution">
    <text evidence="1">The sequence shown here is derived from an EMBL/GenBank/DDBJ whole genome shotgun (WGS) entry which is preliminary data.</text>
</comment>
<organism evidence="1 2">
    <name type="scientific">Symmachiella macrocystis</name>
    <dbReference type="NCBI Taxonomy" id="2527985"/>
    <lineage>
        <taxon>Bacteria</taxon>
        <taxon>Pseudomonadati</taxon>
        <taxon>Planctomycetota</taxon>
        <taxon>Planctomycetia</taxon>
        <taxon>Planctomycetales</taxon>
        <taxon>Planctomycetaceae</taxon>
        <taxon>Symmachiella</taxon>
    </lineage>
</organism>
<dbReference type="RefSeq" id="WP_146373980.1">
    <property type="nucleotide sequence ID" value="NZ_SJPP01000003.1"/>
</dbReference>
<evidence type="ECO:0000313" key="1">
    <source>
        <dbReference type="EMBL" id="TWU07173.1"/>
    </source>
</evidence>
<gene>
    <name evidence="1" type="ORF">CA54_55780</name>
</gene>
<dbReference type="InterPro" id="IPR047880">
    <property type="entry name" value="MafI-like"/>
</dbReference>
<evidence type="ECO:0000313" key="2">
    <source>
        <dbReference type="Proteomes" id="UP000320735"/>
    </source>
</evidence>